<sequence>MADLFARYDLEKFKWKPLQGAGASKGRIRRLGGGEQIHDMQNRYFEGLQTMFFGLMVDLHDPVSITELSSSAQECWCSLRFQFPTIASSIGGSDQLPTLTYTTGTPQEIHQWAERTLLVHSPSHIDLDQLRVDESQMNIPSSDGDYSWMHLVPGELADDGAVSKFGLLFHAHHSLFDGSAVKIIMNSYLDQLAKALSDSRSTYKSIQWGNELENLPPAVFNILNSHEVLPIPPDSTQEPSFDHEYYKSIGKVLADLVVTIKVTIIISFDIKDAYGFRARPRDMERPKTRRTEVLFTREESARILTASQLSGFTLTHIAHAALAMIVIADNPPNSESASHYLNNISVANRRGRLNSNYSLYPGFALSYPLISIPISTFLSADGNVLPLDRDVLMKVAEIAKGQYRAHMELPSGLSHMAQLGEIVTSAIVQAVAANMPLPADQAFVSDGKGERYLNPTFTSDTGKTVLSVAKFFSSVNTSDATPVFRLSSWAGVIDVSADYNTNVIQEEDVAHYLDQWKRFILLVLN</sequence>
<evidence type="ECO:0000313" key="3">
    <source>
        <dbReference type="EMBL" id="OAX43679.1"/>
    </source>
</evidence>
<keyword evidence="2" id="KW-0808">Transferase</keyword>
<dbReference type="AlphaFoldDB" id="A0A1B7NFU6"/>
<evidence type="ECO:0000256" key="2">
    <source>
        <dbReference type="ARBA" id="ARBA00022679"/>
    </source>
</evidence>
<dbReference type="PANTHER" id="PTHR42034">
    <property type="entry name" value="CHROMOSOME 7, WHOLE GENOME SHOTGUN SEQUENCE-RELATED"/>
    <property type="match status" value="1"/>
</dbReference>
<organism evidence="3 4">
    <name type="scientific">Rhizopogon vinicolor AM-OR11-026</name>
    <dbReference type="NCBI Taxonomy" id="1314800"/>
    <lineage>
        <taxon>Eukaryota</taxon>
        <taxon>Fungi</taxon>
        <taxon>Dikarya</taxon>
        <taxon>Basidiomycota</taxon>
        <taxon>Agaricomycotina</taxon>
        <taxon>Agaricomycetes</taxon>
        <taxon>Agaricomycetidae</taxon>
        <taxon>Boletales</taxon>
        <taxon>Suillineae</taxon>
        <taxon>Rhizopogonaceae</taxon>
        <taxon>Rhizopogon</taxon>
    </lineage>
</organism>
<dbReference type="GO" id="GO:0016407">
    <property type="term" value="F:acetyltransferase activity"/>
    <property type="evidence" value="ECO:0007669"/>
    <property type="project" value="InterPro"/>
</dbReference>
<dbReference type="InParanoid" id="A0A1B7NFU6"/>
<dbReference type="OrthoDB" id="2548233at2759"/>
<accession>A0A1B7NFU6</accession>
<dbReference type="GO" id="GO:0043386">
    <property type="term" value="P:mycotoxin biosynthetic process"/>
    <property type="evidence" value="ECO:0007669"/>
    <property type="project" value="InterPro"/>
</dbReference>
<reference evidence="3 4" key="1">
    <citation type="submission" date="2016-06" db="EMBL/GenBank/DDBJ databases">
        <title>Comparative genomics of the ectomycorrhizal sister species Rhizopogon vinicolor and Rhizopogon vesiculosus (Basidiomycota: Boletales) reveals a divergence of the mating type B locus.</title>
        <authorList>
            <consortium name="DOE Joint Genome Institute"/>
            <person name="Mujic A.B."/>
            <person name="Kuo A."/>
            <person name="Tritt A."/>
            <person name="Lipzen A."/>
            <person name="Chen C."/>
            <person name="Johnson J."/>
            <person name="Sharma A."/>
            <person name="Barry K."/>
            <person name="Grigoriev I.V."/>
            <person name="Spatafora J.W."/>
        </authorList>
    </citation>
    <scope>NUCLEOTIDE SEQUENCE [LARGE SCALE GENOMIC DNA]</scope>
    <source>
        <strain evidence="3 4">AM-OR11-026</strain>
    </source>
</reference>
<dbReference type="InterPro" id="IPR009992">
    <property type="entry name" value="Tri3/Sat12/Sat16/Mac1"/>
</dbReference>
<gene>
    <name evidence="3" type="ORF">K503DRAFT_853151</name>
</gene>
<protein>
    <recommendedName>
        <fullName evidence="5">CoA-dependent acyltransferase</fullName>
    </recommendedName>
</protein>
<name>A0A1B7NFU6_9AGAM</name>
<evidence type="ECO:0008006" key="5">
    <source>
        <dbReference type="Google" id="ProtNLM"/>
    </source>
</evidence>
<keyword evidence="4" id="KW-1185">Reference proteome</keyword>
<dbReference type="Proteomes" id="UP000092154">
    <property type="component" value="Unassembled WGS sequence"/>
</dbReference>
<dbReference type="InterPro" id="IPR023213">
    <property type="entry name" value="CAT-like_dom_sf"/>
</dbReference>
<evidence type="ECO:0000256" key="1">
    <source>
        <dbReference type="ARBA" id="ARBA00006439"/>
    </source>
</evidence>
<dbReference type="Gene3D" id="3.30.559.30">
    <property type="entry name" value="Nonribosomal peptide synthetase, condensation domain"/>
    <property type="match status" value="1"/>
</dbReference>
<dbReference type="PANTHER" id="PTHR42034:SF1">
    <property type="entry name" value="CONDENSATION DOMAIN-CONTAINING PROTEIN"/>
    <property type="match status" value="1"/>
</dbReference>
<proteinExistence type="inferred from homology"/>
<evidence type="ECO:0000313" key="4">
    <source>
        <dbReference type="Proteomes" id="UP000092154"/>
    </source>
</evidence>
<dbReference type="Gene3D" id="3.30.559.10">
    <property type="entry name" value="Chloramphenicol acetyltransferase-like domain"/>
    <property type="match status" value="1"/>
</dbReference>
<comment type="similarity">
    <text evidence="1">Belongs to the trichothecene O-acetyltransferase family.</text>
</comment>
<dbReference type="EMBL" id="KV448134">
    <property type="protein sequence ID" value="OAX43679.1"/>
    <property type="molecule type" value="Genomic_DNA"/>
</dbReference>
<dbReference type="Pfam" id="PF07428">
    <property type="entry name" value="Tri3"/>
    <property type="match status" value="1"/>
</dbReference>